<keyword evidence="2" id="KW-1185">Reference proteome</keyword>
<name>A0A1I6UMX1_9EURY</name>
<sequence length="316" mass="35881">MDDGEDLICTECQEVMRPRGPFKDGTARHFYHLGATDCSGGESDTHRKWKSLAVSALRQRFSEELLYCAPEATLECEWTLTVADSRRADALVSFSEANPFFGEGVIVEVQWKNEGKDVAAATHDYLALGYSVYWADENDFESDRFLIDDMLTAFNNRSDDAFAPYYADPPSGLEGSSAEGGLLNYILTHDSDRVVSYLNPFPDQDHDWINRAGWMCHRCGLERYKQSNLEQPVYTYDPEDTEPRELERIERGFRPTDHSHEWIGRRSGSEGEQLDCECGAKRTHKGNSVIVDHGPNATWDVTISIPSEETEHSERF</sequence>
<reference evidence="2" key="1">
    <citation type="submission" date="2016-10" db="EMBL/GenBank/DDBJ databases">
        <authorList>
            <person name="Varghese N."/>
            <person name="Submissions S."/>
        </authorList>
    </citation>
    <scope>NUCLEOTIDE SEQUENCE [LARGE SCALE GENOMIC DNA]</scope>
    <source>
        <strain evidence="2">DSM 22427</strain>
    </source>
</reference>
<gene>
    <name evidence="1" type="ORF">SAMN04488556_3942</name>
</gene>
<protein>
    <recommendedName>
        <fullName evidence="3">Competence protein CoiA-like family protein</fullName>
    </recommendedName>
</protein>
<accession>A0A1I6UMX1</accession>
<proteinExistence type="predicted"/>
<dbReference type="Proteomes" id="UP000199199">
    <property type="component" value="Unassembled WGS sequence"/>
</dbReference>
<evidence type="ECO:0000313" key="2">
    <source>
        <dbReference type="Proteomes" id="UP000199199"/>
    </source>
</evidence>
<dbReference type="AlphaFoldDB" id="A0A1I6UMX1"/>
<evidence type="ECO:0000313" key="1">
    <source>
        <dbReference type="EMBL" id="SFT02761.1"/>
    </source>
</evidence>
<dbReference type="EMBL" id="FOZS01000005">
    <property type="protein sequence ID" value="SFT02761.1"/>
    <property type="molecule type" value="Genomic_DNA"/>
</dbReference>
<organism evidence="1 2">
    <name type="scientific">Halostagnicola kamekurae</name>
    <dbReference type="NCBI Taxonomy" id="619731"/>
    <lineage>
        <taxon>Archaea</taxon>
        <taxon>Methanobacteriati</taxon>
        <taxon>Methanobacteriota</taxon>
        <taxon>Stenosarchaea group</taxon>
        <taxon>Halobacteria</taxon>
        <taxon>Halobacteriales</taxon>
        <taxon>Natrialbaceae</taxon>
        <taxon>Halostagnicola</taxon>
    </lineage>
</organism>
<evidence type="ECO:0008006" key="3">
    <source>
        <dbReference type="Google" id="ProtNLM"/>
    </source>
</evidence>